<comment type="caution">
    <text evidence="2">The sequence shown here is derived from an EMBL/GenBank/DDBJ whole genome shotgun (WGS) entry which is preliminary data.</text>
</comment>
<dbReference type="EMBL" id="NFLJ01000004">
    <property type="protein sequence ID" value="OUQ36080.1"/>
    <property type="molecule type" value="Genomic_DNA"/>
</dbReference>
<dbReference type="OrthoDB" id="1698854at2"/>
<reference evidence="2 3" key="1">
    <citation type="journal article" date="2018" name="BMC Genomics">
        <title>Whole genome sequencing and function prediction of 133 gut anaerobes isolated from chicken caecum in pure cultures.</title>
        <authorList>
            <person name="Medvecky M."/>
            <person name="Cejkova D."/>
            <person name="Polansky O."/>
            <person name="Karasova D."/>
            <person name="Kubasova T."/>
            <person name="Cizek A."/>
            <person name="Rychlik I."/>
        </authorList>
    </citation>
    <scope>NUCLEOTIDE SEQUENCE [LARGE SCALE GENOMIC DNA]</scope>
    <source>
        <strain evidence="2 3">An13</strain>
    </source>
</reference>
<gene>
    <name evidence="2" type="ORF">B5E75_02055</name>
</gene>
<keyword evidence="1" id="KW-0812">Transmembrane</keyword>
<evidence type="ECO:0000256" key="1">
    <source>
        <dbReference type="SAM" id="Phobius"/>
    </source>
</evidence>
<organism evidence="2 3">
    <name type="scientific">Massilimicrobiota timonensis</name>
    <dbReference type="NCBI Taxonomy" id="1776392"/>
    <lineage>
        <taxon>Bacteria</taxon>
        <taxon>Bacillati</taxon>
        <taxon>Bacillota</taxon>
        <taxon>Erysipelotrichia</taxon>
        <taxon>Erysipelotrichales</taxon>
        <taxon>Erysipelotrichaceae</taxon>
        <taxon>Massilimicrobiota</taxon>
    </lineage>
</organism>
<evidence type="ECO:0008006" key="4">
    <source>
        <dbReference type="Google" id="ProtNLM"/>
    </source>
</evidence>
<proteinExistence type="predicted"/>
<accession>A0A1Y4T355</accession>
<keyword evidence="1" id="KW-1133">Transmembrane helix</keyword>
<keyword evidence="1" id="KW-0472">Membrane</keyword>
<dbReference type="RefSeq" id="WP_087357135.1">
    <property type="nucleotide sequence ID" value="NZ_NFLJ01000004.1"/>
</dbReference>
<dbReference type="InterPro" id="IPR010718">
    <property type="entry name" value="DUF1294"/>
</dbReference>
<dbReference type="AlphaFoldDB" id="A0A1Y4T355"/>
<feature type="transmembrane region" description="Helical" evidence="1">
    <location>
        <begin position="60"/>
        <end position="80"/>
    </location>
</feature>
<feature type="transmembrane region" description="Helical" evidence="1">
    <location>
        <begin position="32"/>
        <end position="53"/>
    </location>
</feature>
<evidence type="ECO:0000313" key="3">
    <source>
        <dbReference type="Proteomes" id="UP000195305"/>
    </source>
</evidence>
<evidence type="ECO:0000313" key="2">
    <source>
        <dbReference type="EMBL" id="OUQ36080.1"/>
    </source>
</evidence>
<sequence length="92" mass="10837">MIYLLLMTILGCIVMKIDKYKAIHHRYRISEKLIFIIAMIGGSLGVWMGMYLFHHKTKHWYFVIGIPLIIFIQFIIAYQFDCFSFLAASIIC</sequence>
<protein>
    <recommendedName>
        <fullName evidence="4">DUF1294 domain-containing protein</fullName>
    </recommendedName>
</protein>
<keyword evidence="3" id="KW-1185">Reference proteome</keyword>
<dbReference type="Proteomes" id="UP000195305">
    <property type="component" value="Unassembled WGS sequence"/>
</dbReference>
<dbReference type="Pfam" id="PF06961">
    <property type="entry name" value="DUF1294"/>
    <property type="match status" value="1"/>
</dbReference>
<name>A0A1Y4T355_9FIRM</name>